<evidence type="ECO:0000313" key="2">
    <source>
        <dbReference type="EMBL" id="GAA4821132.1"/>
    </source>
</evidence>
<dbReference type="PANTHER" id="PTHR33495:SF13">
    <property type="entry name" value="ANTI-SIGMA-F FACTOR ANTAGONIST RSFB"/>
    <property type="match status" value="1"/>
</dbReference>
<dbReference type="PROSITE" id="PS50801">
    <property type="entry name" value="STAS"/>
    <property type="match status" value="1"/>
</dbReference>
<dbReference type="PANTHER" id="PTHR33495">
    <property type="entry name" value="ANTI-SIGMA FACTOR ANTAGONIST TM_1081-RELATED-RELATED"/>
    <property type="match status" value="1"/>
</dbReference>
<dbReference type="RefSeq" id="WP_345624041.1">
    <property type="nucleotide sequence ID" value="NZ_BAABIG010000082.1"/>
</dbReference>
<gene>
    <name evidence="2" type="ORF">GCM10023220_62810</name>
</gene>
<keyword evidence="3" id="KW-1185">Reference proteome</keyword>
<protein>
    <submittedName>
        <fullName evidence="2">STAS domain-containing protein</fullName>
    </submittedName>
</protein>
<dbReference type="SUPFAM" id="SSF52091">
    <property type="entry name" value="SpoIIaa-like"/>
    <property type="match status" value="1"/>
</dbReference>
<proteinExistence type="predicted"/>
<dbReference type="InterPro" id="IPR036513">
    <property type="entry name" value="STAS_dom_sf"/>
</dbReference>
<evidence type="ECO:0000313" key="3">
    <source>
        <dbReference type="Proteomes" id="UP001501265"/>
    </source>
</evidence>
<comment type="caution">
    <text evidence="2">The sequence shown here is derived from an EMBL/GenBank/DDBJ whole genome shotgun (WGS) entry which is preliminary data.</text>
</comment>
<sequence length="112" mass="12336">MPFVPPPCELPGSAVLALPPEIDLCNAEELLRRVLRATRSDALRHLVLDLTGTVFMDSQGVRLIGLVRQELGGRVRLRIAAAPETVPHLLLELTGLRRDIPVYDNLAEALRP</sequence>
<organism evidence="2 3">
    <name type="scientific">Streptomyces ziwulingensis</name>
    <dbReference type="NCBI Taxonomy" id="1045501"/>
    <lineage>
        <taxon>Bacteria</taxon>
        <taxon>Bacillati</taxon>
        <taxon>Actinomycetota</taxon>
        <taxon>Actinomycetes</taxon>
        <taxon>Kitasatosporales</taxon>
        <taxon>Streptomycetaceae</taxon>
        <taxon>Streptomyces</taxon>
    </lineage>
</organism>
<dbReference type="EMBL" id="BAABIG010000082">
    <property type="protein sequence ID" value="GAA4821132.1"/>
    <property type="molecule type" value="Genomic_DNA"/>
</dbReference>
<reference evidence="3" key="1">
    <citation type="journal article" date="2019" name="Int. J. Syst. Evol. Microbiol.">
        <title>The Global Catalogue of Microorganisms (GCM) 10K type strain sequencing project: providing services to taxonomists for standard genome sequencing and annotation.</title>
        <authorList>
            <consortium name="The Broad Institute Genomics Platform"/>
            <consortium name="The Broad Institute Genome Sequencing Center for Infectious Disease"/>
            <person name="Wu L."/>
            <person name="Ma J."/>
        </authorList>
    </citation>
    <scope>NUCLEOTIDE SEQUENCE [LARGE SCALE GENOMIC DNA]</scope>
    <source>
        <strain evidence="3">JCM 18081</strain>
    </source>
</reference>
<dbReference type="InterPro" id="IPR002645">
    <property type="entry name" value="STAS_dom"/>
</dbReference>
<dbReference type="Gene3D" id="3.30.750.24">
    <property type="entry name" value="STAS domain"/>
    <property type="match status" value="1"/>
</dbReference>
<accession>A0ABP9D0F0</accession>
<dbReference type="Pfam" id="PF01740">
    <property type="entry name" value="STAS"/>
    <property type="match status" value="1"/>
</dbReference>
<evidence type="ECO:0000259" key="1">
    <source>
        <dbReference type="PROSITE" id="PS50801"/>
    </source>
</evidence>
<feature type="domain" description="STAS" evidence="1">
    <location>
        <begin position="11"/>
        <end position="112"/>
    </location>
</feature>
<dbReference type="Proteomes" id="UP001501265">
    <property type="component" value="Unassembled WGS sequence"/>
</dbReference>
<dbReference type="CDD" id="cd07043">
    <property type="entry name" value="STAS_anti-anti-sigma_factors"/>
    <property type="match status" value="1"/>
</dbReference>
<name>A0ABP9D0F0_9ACTN</name>